<dbReference type="OMA" id="ICTREVG"/>
<keyword evidence="4" id="KW-0505">Motor protein</keyword>
<evidence type="ECO:0000256" key="3">
    <source>
        <dbReference type="ARBA" id="ARBA00023123"/>
    </source>
</evidence>
<organism evidence="7 8">
    <name type="scientific">Lepisosteus oculatus</name>
    <name type="common">Spotted gar</name>
    <dbReference type="NCBI Taxonomy" id="7918"/>
    <lineage>
        <taxon>Eukaryota</taxon>
        <taxon>Metazoa</taxon>
        <taxon>Chordata</taxon>
        <taxon>Craniata</taxon>
        <taxon>Vertebrata</taxon>
        <taxon>Euteleostomi</taxon>
        <taxon>Actinopterygii</taxon>
        <taxon>Neopterygii</taxon>
        <taxon>Holostei</taxon>
        <taxon>Semionotiformes</taxon>
        <taxon>Lepisosteidae</taxon>
        <taxon>Lepisosteus</taxon>
    </lineage>
</organism>
<dbReference type="STRING" id="7918.ENSLOCP00000000042"/>
<evidence type="ECO:0000256" key="1">
    <source>
        <dbReference type="ARBA" id="ARBA00022741"/>
    </source>
</evidence>
<dbReference type="Gene3D" id="1.20.58.530">
    <property type="match status" value="1"/>
</dbReference>
<dbReference type="Bgee" id="ENSLOCG00000000037">
    <property type="expression patterns" value="Expressed in zone of skin and 7 other cell types or tissues"/>
</dbReference>
<accession>W5LV85</accession>
<dbReference type="SUPFAM" id="SSF52540">
    <property type="entry name" value="P-loop containing nucleoside triphosphate hydrolases"/>
    <property type="match status" value="1"/>
</dbReference>
<dbReference type="PROSITE" id="PS51456">
    <property type="entry name" value="MYOSIN_MOTOR"/>
    <property type="match status" value="1"/>
</dbReference>
<reference evidence="8" key="1">
    <citation type="submission" date="2011-12" db="EMBL/GenBank/DDBJ databases">
        <title>The Draft Genome of Lepisosteus oculatus.</title>
        <authorList>
            <consortium name="The Broad Institute Genome Assembly &amp; Analysis Group"/>
            <consortium name="Computational R&amp;D Group"/>
            <consortium name="and Sequencing Platform"/>
            <person name="Di Palma F."/>
            <person name="Alfoldi J."/>
            <person name="Johnson J."/>
            <person name="Berlin A."/>
            <person name="Gnerre S."/>
            <person name="Jaffe D."/>
            <person name="MacCallum I."/>
            <person name="Young S."/>
            <person name="Walker B.J."/>
            <person name="Lander E.S."/>
            <person name="Lindblad-Toh K."/>
        </authorList>
    </citation>
    <scope>NUCLEOTIDE SEQUENCE [LARGE SCALE GENOMIC DNA]</scope>
</reference>
<keyword evidence="8" id="KW-1185">Reference proteome</keyword>
<keyword evidence="2" id="KW-0067">ATP-binding</keyword>
<dbReference type="PANTHER" id="PTHR46049:SF2">
    <property type="entry name" value="UNCONVENTIONAL MYOSIN-X"/>
    <property type="match status" value="1"/>
</dbReference>
<dbReference type="InterPro" id="IPR051724">
    <property type="entry name" value="Actin_motor_Myosin"/>
</dbReference>
<name>W5LV85_LEPOC</name>
<proteinExistence type="inferred from homology"/>
<dbReference type="AlphaFoldDB" id="W5LV85"/>
<evidence type="ECO:0000259" key="6">
    <source>
        <dbReference type="PROSITE" id="PS51456"/>
    </source>
</evidence>
<comment type="caution">
    <text evidence="5">Lacks conserved residue(s) required for the propagation of feature annotation.</text>
</comment>
<evidence type="ECO:0000313" key="7">
    <source>
        <dbReference type="Ensembl" id="ENSLOCP00000000042.1"/>
    </source>
</evidence>
<keyword evidence="5" id="KW-0009">Actin-binding</keyword>
<dbReference type="InterPro" id="IPR036961">
    <property type="entry name" value="Kinesin_motor_dom_sf"/>
</dbReference>
<dbReference type="PANTHER" id="PTHR46049">
    <property type="entry name" value="AGAP003327-PA"/>
    <property type="match status" value="1"/>
</dbReference>
<dbReference type="InParanoid" id="W5LV85"/>
<comment type="similarity">
    <text evidence="5">Belongs to the TRAFAC class myosin-kinesin ATPase superfamily. Myosin family.</text>
</comment>
<keyword evidence="1" id="KW-0547">Nucleotide-binding</keyword>
<evidence type="ECO:0000313" key="8">
    <source>
        <dbReference type="Proteomes" id="UP000018468"/>
    </source>
</evidence>
<dbReference type="Proteomes" id="UP000018468">
    <property type="component" value="Unassembled WGS sequence"/>
</dbReference>
<dbReference type="GO" id="GO:0003774">
    <property type="term" value="F:cytoskeletal motor activity"/>
    <property type="evidence" value="ECO:0007669"/>
    <property type="project" value="InterPro"/>
</dbReference>
<dbReference type="GO" id="GO:0003779">
    <property type="term" value="F:actin binding"/>
    <property type="evidence" value="ECO:0007669"/>
    <property type="project" value="UniProtKB-KW"/>
</dbReference>
<evidence type="ECO:0000256" key="4">
    <source>
        <dbReference type="ARBA" id="ARBA00023175"/>
    </source>
</evidence>
<dbReference type="InterPro" id="IPR001609">
    <property type="entry name" value="Myosin_head_motor_dom-like"/>
</dbReference>
<reference evidence="7" key="2">
    <citation type="submission" date="2025-08" db="UniProtKB">
        <authorList>
            <consortium name="Ensembl"/>
        </authorList>
    </citation>
    <scope>IDENTIFICATION</scope>
</reference>
<sequence length="84" mass="9678">MLRESRLDFVYDLFEHVSSRNNQDTLKCGSKHKRPTVSSQFKNSLHSLMSTLSTSNPFFVRCIKPNTQKVSLNSRLLSPRHSPN</sequence>
<evidence type="ECO:0000256" key="2">
    <source>
        <dbReference type="ARBA" id="ARBA00022840"/>
    </source>
</evidence>
<keyword evidence="3 5" id="KW-0518">Myosin</keyword>
<dbReference type="GO" id="GO:0005524">
    <property type="term" value="F:ATP binding"/>
    <property type="evidence" value="ECO:0007669"/>
    <property type="project" value="UniProtKB-KW"/>
</dbReference>
<dbReference type="GO" id="GO:0016459">
    <property type="term" value="C:myosin complex"/>
    <property type="evidence" value="ECO:0007669"/>
    <property type="project" value="UniProtKB-KW"/>
</dbReference>
<protein>
    <recommendedName>
        <fullName evidence="6">Myosin motor domain-containing protein</fullName>
    </recommendedName>
</protein>
<dbReference type="GeneTree" id="ENSGT00940000155469"/>
<dbReference type="Pfam" id="PF00063">
    <property type="entry name" value="Myosin_head"/>
    <property type="match status" value="1"/>
</dbReference>
<dbReference type="eggNOG" id="KOG4229">
    <property type="taxonomic scope" value="Eukaryota"/>
</dbReference>
<dbReference type="InterPro" id="IPR027417">
    <property type="entry name" value="P-loop_NTPase"/>
</dbReference>
<dbReference type="Ensembl" id="ENSLOCT00000000042.1">
    <property type="protein sequence ID" value="ENSLOCP00000000042.1"/>
    <property type="gene ID" value="ENSLOCG00000000037.1"/>
</dbReference>
<dbReference type="Gene3D" id="1.20.120.720">
    <property type="entry name" value="Myosin VI head, motor domain, U50 subdomain"/>
    <property type="match status" value="1"/>
</dbReference>
<feature type="domain" description="Myosin motor" evidence="6">
    <location>
        <begin position="1"/>
        <end position="84"/>
    </location>
</feature>
<dbReference type="Gene3D" id="3.40.850.10">
    <property type="entry name" value="Kinesin motor domain"/>
    <property type="match status" value="1"/>
</dbReference>
<reference evidence="7" key="3">
    <citation type="submission" date="2025-09" db="UniProtKB">
        <authorList>
            <consortium name="Ensembl"/>
        </authorList>
    </citation>
    <scope>IDENTIFICATION</scope>
</reference>
<dbReference type="HOGENOM" id="CLU_2526855_0_0_1"/>
<evidence type="ECO:0000256" key="5">
    <source>
        <dbReference type="PROSITE-ProRule" id="PRU00782"/>
    </source>
</evidence>